<dbReference type="PANTHER" id="PTHR43537">
    <property type="entry name" value="TRANSCRIPTIONAL REGULATOR, GNTR FAMILY"/>
    <property type="match status" value="1"/>
</dbReference>
<evidence type="ECO:0000256" key="3">
    <source>
        <dbReference type="ARBA" id="ARBA00023163"/>
    </source>
</evidence>
<feature type="domain" description="HTH gntR-type" evidence="4">
    <location>
        <begin position="18"/>
        <end position="85"/>
    </location>
</feature>
<evidence type="ECO:0000256" key="1">
    <source>
        <dbReference type="ARBA" id="ARBA00023015"/>
    </source>
</evidence>
<proteinExistence type="predicted"/>
<keyword evidence="1" id="KW-0805">Transcription regulation</keyword>
<dbReference type="SMART" id="SM00345">
    <property type="entry name" value="HTH_GNTR"/>
    <property type="match status" value="1"/>
</dbReference>
<evidence type="ECO:0000313" key="6">
    <source>
        <dbReference type="Proteomes" id="UP000759103"/>
    </source>
</evidence>
<evidence type="ECO:0000313" key="5">
    <source>
        <dbReference type="EMBL" id="MBW6529783.1"/>
    </source>
</evidence>
<dbReference type="Proteomes" id="UP000759103">
    <property type="component" value="Unassembled WGS sequence"/>
</dbReference>
<comment type="caution">
    <text evidence="5">The sequence shown here is derived from an EMBL/GenBank/DDBJ whole genome shotgun (WGS) entry which is preliminary data.</text>
</comment>
<organism evidence="5 6">
    <name type="scientific">Sphingomonas citri</name>
    <dbReference type="NCBI Taxonomy" id="2862499"/>
    <lineage>
        <taxon>Bacteria</taxon>
        <taxon>Pseudomonadati</taxon>
        <taxon>Pseudomonadota</taxon>
        <taxon>Alphaproteobacteria</taxon>
        <taxon>Sphingomonadales</taxon>
        <taxon>Sphingomonadaceae</taxon>
        <taxon>Sphingomonas</taxon>
    </lineage>
</organism>
<evidence type="ECO:0000259" key="4">
    <source>
        <dbReference type="PROSITE" id="PS50949"/>
    </source>
</evidence>
<keyword evidence="6" id="KW-1185">Reference proteome</keyword>
<dbReference type="EMBL" id="JAHXZN010000001">
    <property type="protein sequence ID" value="MBW6529783.1"/>
    <property type="molecule type" value="Genomic_DNA"/>
</dbReference>
<dbReference type="InterPro" id="IPR011711">
    <property type="entry name" value="GntR_C"/>
</dbReference>
<dbReference type="PROSITE" id="PS50949">
    <property type="entry name" value="HTH_GNTR"/>
    <property type="match status" value="1"/>
</dbReference>
<evidence type="ECO:0000256" key="2">
    <source>
        <dbReference type="ARBA" id="ARBA00023125"/>
    </source>
</evidence>
<dbReference type="PRINTS" id="PR00035">
    <property type="entry name" value="HTHGNTR"/>
</dbReference>
<dbReference type="InterPro" id="IPR036390">
    <property type="entry name" value="WH_DNA-bd_sf"/>
</dbReference>
<dbReference type="InterPro" id="IPR008920">
    <property type="entry name" value="TF_FadR/GntR_C"/>
</dbReference>
<name>A0ABS7BJK0_9SPHN</name>
<dbReference type="SUPFAM" id="SSF48008">
    <property type="entry name" value="GntR ligand-binding domain-like"/>
    <property type="match status" value="1"/>
</dbReference>
<dbReference type="SMART" id="SM00895">
    <property type="entry name" value="FCD"/>
    <property type="match status" value="1"/>
</dbReference>
<dbReference type="InterPro" id="IPR036388">
    <property type="entry name" value="WH-like_DNA-bd_sf"/>
</dbReference>
<keyword evidence="3" id="KW-0804">Transcription</keyword>
<reference evidence="5 6" key="1">
    <citation type="submission" date="2021-07" db="EMBL/GenBank/DDBJ databases">
        <title>Sphingomonas sp.</title>
        <authorList>
            <person name="Feng G."/>
            <person name="Li J."/>
            <person name="Pan M."/>
        </authorList>
    </citation>
    <scope>NUCLEOTIDE SEQUENCE [LARGE SCALE GENOMIC DNA]</scope>
    <source>
        <strain evidence="5 6">RRHST34</strain>
    </source>
</reference>
<dbReference type="SUPFAM" id="SSF46785">
    <property type="entry name" value="Winged helix' DNA-binding domain"/>
    <property type="match status" value="1"/>
</dbReference>
<dbReference type="Pfam" id="PF07729">
    <property type="entry name" value="FCD"/>
    <property type="match status" value="1"/>
</dbReference>
<dbReference type="Pfam" id="PF00392">
    <property type="entry name" value="GntR"/>
    <property type="match status" value="1"/>
</dbReference>
<accession>A0ABS7BJK0</accession>
<dbReference type="PANTHER" id="PTHR43537:SF44">
    <property type="entry name" value="GNTR FAMILY REGULATORY PROTEIN"/>
    <property type="match status" value="1"/>
</dbReference>
<protein>
    <submittedName>
        <fullName evidence="5">FCD domain-containing protein</fullName>
    </submittedName>
</protein>
<dbReference type="Gene3D" id="1.10.10.10">
    <property type="entry name" value="Winged helix-like DNA-binding domain superfamily/Winged helix DNA-binding domain"/>
    <property type="match status" value="1"/>
</dbReference>
<sequence length="251" mass="27629">MGARVSYGAPPVQHELGRNLTYGLQEVLGRAIVVGDYADRPFPNEAEIVKAHGVSRSVTREAVKMLAAKGLLGARPKQGTFVRPQDAWNLFDPDVLRWLLERKLSIELLRQFNELRIAMEPEGAALAAQRATAEQQAAISAGLERMRAAERGEDDTLDADLAFHVAVLRASNNPFFTRLRDIVETALRTSIRFTNRISGRSASIAEHTAVRDAILARDAEAARAAMRVLIVNVLTLIDQVEAKEREVAAAR</sequence>
<keyword evidence="2" id="KW-0238">DNA-binding</keyword>
<dbReference type="InterPro" id="IPR000524">
    <property type="entry name" value="Tscrpt_reg_HTH_GntR"/>
</dbReference>
<gene>
    <name evidence="5" type="ORF">KZ820_03460</name>
</gene>
<dbReference type="Gene3D" id="1.20.120.530">
    <property type="entry name" value="GntR ligand-binding domain-like"/>
    <property type="match status" value="1"/>
</dbReference>